<evidence type="ECO:0000256" key="1">
    <source>
        <dbReference type="ARBA" id="ARBA00010886"/>
    </source>
</evidence>
<evidence type="ECO:0000256" key="2">
    <source>
        <dbReference type="ARBA" id="ARBA00022679"/>
    </source>
</evidence>
<feature type="region of interest" description="Disordered" evidence="7">
    <location>
        <begin position="324"/>
        <end position="351"/>
    </location>
</feature>
<dbReference type="EMBL" id="JAVIJP010000052">
    <property type="protein sequence ID" value="KAL3625528.1"/>
    <property type="molecule type" value="Genomic_DNA"/>
</dbReference>
<sequence length="519" mass="58134">MEAENVNSKMEDYEVIEQIGRGAYGAASLALHKTENKKYVLKKICLNKQTEKFKRTAHQEMNLIAKLRHPYIVEYKDAWVDKGNCICIVTNYCEGGDISEIIRRARGAYFTEEKICKWLTQLLLAIDYLHSNRVLHRDLKLSNIFLTKENDIRLGDFGLAKLLDEGGLASSVVGTANYMCPELLADIPYGYKSDIWSLGCCMFEIAAHHQAFKASDMAGLINKINRSLISPLPIVYSPTLKQIIKSMLRKSPEHRPTAAELLRHPHLHPFLLRCHNPSTAFLPKDHKNRDAKPKQKDLLPLFEENTDIQFPKLLDPEFLTEDRLETKRVDPTSYSGKISHDSEDSKSGATSCETTACNTHLMDDVDLTMKSENSASEVGKITNDAGAHVNEGTVLDKANEPVITVCDEKSVSLTEESEGTTDSAGGTNGQRGSEEKEGERQLLSRETIEDTLSHLPGLRRADALESLLELCARLLKQDKFDELSGVLKPFGEDIVSSRETAIWLTKSLMNAQKLDKEKA</sequence>
<feature type="region of interest" description="Disordered" evidence="7">
    <location>
        <begin position="410"/>
        <end position="442"/>
    </location>
</feature>
<dbReference type="SUPFAM" id="SSF56112">
    <property type="entry name" value="Protein kinase-like (PK-like)"/>
    <property type="match status" value="1"/>
</dbReference>
<comment type="similarity">
    <text evidence="1">Belongs to the protein kinase superfamily. NEK Ser/Thr protein kinase family. NIMA subfamily.</text>
</comment>
<evidence type="ECO:0000313" key="10">
    <source>
        <dbReference type="Proteomes" id="UP001632038"/>
    </source>
</evidence>
<evidence type="ECO:0000256" key="4">
    <source>
        <dbReference type="ARBA" id="ARBA00022777"/>
    </source>
</evidence>
<dbReference type="Proteomes" id="UP001632038">
    <property type="component" value="Unassembled WGS sequence"/>
</dbReference>
<dbReference type="CDD" id="cd08215">
    <property type="entry name" value="STKc_Nek"/>
    <property type="match status" value="1"/>
</dbReference>
<reference evidence="10" key="1">
    <citation type="journal article" date="2024" name="IScience">
        <title>Strigolactones Initiate the Formation of Haustorium-like Structures in Castilleja.</title>
        <authorList>
            <person name="Buerger M."/>
            <person name="Peterson D."/>
            <person name="Chory J."/>
        </authorList>
    </citation>
    <scope>NUCLEOTIDE SEQUENCE [LARGE SCALE GENOMIC DNA]</scope>
</reference>
<protein>
    <recommendedName>
        <fullName evidence="8">Protein kinase domain-containing protein</fullName>
    </recommendedName>
</protein>
<dbReference type="Pfam" id="PF00069">
    <property type="entry name" value="Pkinase"/>
    <property type="match status" value="1"/>
</dbReference>
<dbReference type="PROSITE" id="PS00108">
    <property type="entry name" value="PROTEIN_KINASE_ST"/>
    <property type="match status" value="1"/>
</dbReference>
<evidence type="ECO:0000256" key="5">
    <source>
        <dbReference type="ARBA" id="ARBA00022840"/>
    </source>
</evidence>
<feature type="binding site" evidence="6">
    <location>
        <position position="42"/>
    </location>
    <ligand>
        <name>ATP</name>
        <dbReference type="ChEBI" id="CHEBI:30616"/>
    </ligand>
</feature>
<accession>A0ABD3C6U5</accession>
<keyword evidence="2" id="KW-0808">Transferase</keyword>
<feature type="domain" description="Protein kinase" evidence="8">
    <location>
        <begin position="13"/>
        <end position="271"/>
    </location>
</feature>
<dbReference type="PANTHER" id="PTHR43671:SF63">
    <property type="entry name" value="SERINE_THREONINE-PROTEIN KINASE NEK6 ISOFORM X1"/>
    <property type="match status" value="1"/>
</dbReference>
<dbReference type="InterPro" id="IPR050660">
    <property type="entry name" value="NEK_Ser/Thr_kinase"/>
</dbReference>
<dbReference type="InterPro" id="IPR008271">
    <property type="entry name" value="Ser/Thr_kinase_AS"/>
</dbReference>
<dbReference type="Gene3D" id="1.10.510.10">
    <property type="entry name" value="Transferase(Phosphotransferase) domain 1"/>
    <property type="match status" value="1"/>
</dbReference>
<organism evidence="9 10">
    <name type="scientific">Castilleja foliolosa</name>
    <dbReference type="NCBI Taxonomy" id="1961234"/>
    <lineage>
        <taxon>Eukaryota</taxon>
        <taxon>Viridiplantae</taxon>
        <taxon>Streptophyta</taxon>
        <taxon>Embryophyta</taxon>
        <taxon>Tracheophyta</taxon>
        <taxon>Spermatophyta</taxon>
        <taxon>Magnoliopsida</taxon>
        <taxon>eudicotyledons</taxon>
        <taxon>Gunneridae</taxon>
        <taxon>Pentapetalae</taxon>
        <taxon>asterids</taxon>
        <taxon>lamiids</taxon>
        <taxon>Lamiales</taxon>
        <taxon>Orobanchaceae</taxon>
        <taxon>Pedicularideae</taxon>
        <taxon>Castillejinae</taxon>
        <taxon>Castilleja</taxon>
    </lineage>
</organism>
<evidence type="ECO:0000313" key="9">
    <source>
        <dbReference type="EMBL" id="KAL3625528.1"/>
    </source>
</evidence>
<evidence type="ECO:0000259" key="8">
    <source>
        <dbReference type="PROSITE" id="PS50011"/>
    </source>
</evidence>
<name>A0ABD3C6U5_9LAMI</name>
<dbReference type="AlphaFoldDB" id="A0ABD3C6U5"/>
<evidence type="ECO:0000256" key="3">
    <source>
        <dbReference type="ARBA" id="ARBA00022741"/>
    </source>
</evidence>
<keyword evidence="4" id="KW-0418">Kinase</keyword>
<keyword evidence="3 6" id="KW-0547">Nucleotide-binding</keyword>
<gene>
    <name evidence="9" type="ORF">CASFOL_030982</name>
</gene>
<keyword evidence="5 6" id="KW-0067">ATP-binding</keyword>
<dbReference type="InterPro" id="IPR000719">
    <property type="entry name" value="Prot_kinase_dom"/>
</dbReference>
<dbReference type="PANTHER" id="PTHR43671">
    <property type="entry name" value="SERINE/THREONINE-PROTEIN KINASE NEK"/>
    <property type="match status" value="1"/>
</dbReference>
<feature type="compositionally biased region" description="Basic and acidic residues" evidence="7">
    <location>
        <begin position="432"/>
        <end position="442"/>
    </location>
</feature>
<dbReference type="Gene3D" id="3.30.200.20">
    <property type="entry name" value="Phosphorylase Kinase, domain 1"/>
    <property type="match status" value="1"/>
</dbReference>
<keyword evidence="10" id="KW-1185">Reference proteome</keyword>
<dbReference type="PROSITE" id="PS00107">
    <property type="entry name" value="PROTEIN_KINASE_ATP"/>
    <property type="match status" value="1"/>
</dbReference>
<dbReference type="SMART" id="SM00220">
    <property type="entry name" value="S_TKc"/>
    <property type="match status" value="1"/>
</dbReference>
<proteinExistence type="inferred from homology"/>
<dbReference type="InterPro" id="IPR011009">
    <property type="entry name" value="Kinase-like_dom_sf"/>
</dbReference>
<evidence type="ECO:0000256" key="6">
    <source>
        <dbReference type="PROSITE-ProRule" id="PRU10141"/>
    </source>
</evidence>
<dbReference type="GO" id="GO:0005524">
    <property type="term" value="F:ATP binding"/>
    <property type="evidence" value="ECO:0007669"/>
    <property type="project" value="UniProtKB-UniRule"/>
</dbReference>
<dbReference type="InterPro" id="IPR017441">
    <property type="entry name" value="Protein_kinase_ATP_BS"/>
</dbReference>
<comment type="caution">
    <text evidence="9">The sequence shown here is derived from an EMBL/GenBank/DDBJ whole genome shotgun (WGS) entry which is preliminary data.</text>
</comment>
<dbReference type="PROSITE" id="PS50011">
    <property type="entry name" value="PROTEIN_KINASE_DOM"/>
    <property type="match status" value="1"/>
</dbReference>
<evidence type="ECO:0000256" key="7">
    <source>
        <dbReference type="SAM" id="MobiDB-lite"/>
    </source>
</evidence>
<dbReference type="GO" id="GO:0016301">
    <property type="term" value="F:kinase activity"/>
    <property type="evidence" value="ECO:0007669"/>
    <property type="project" value="UniProtKB-KW"/>
</dbReference>